<dbReference type="OMA" id="HEDATPY"/>
<evidence type="ECO:0000313" key="3">
    <source>
        <dbReference type="Proteomes" id="UP000030762"/>
    </source>
</evidence>
<gene>
    <name evidence="2" type="ORF">SDRG_03573</name>
</gene>
<protein>
    <submittedName>
        <fullName evidence="2">Uncharacterized protein</fullName>
    </submittedName>
</protein>
<dbReference type="EMBL" id="JH767139">
    <property type="protein sequence ID" value="EQC39371.1"/>
    <property type="molecule type" value="Genomic_DNA"/>
</dbReference>
<dbReference type="VEuPathDB" id="FungiDB:SDRG_03573"/>
<dbReference type="AlphaFoldDB" id="T0QXG7"/>
<proteinExistence type="predicted"/>
<dbReference type="InParanoid" id="T0QXG7"/>
<dbReference type="GeneID" id="19944300"/>
<keyword evidence="3" id="KW-1185">Reference proteome</keyword>
<dbReference type="RefSeq" id="XP_008607432.1">
    <property type="nucleotide sequence ID" value="XM_008609210.1"/>
</dbReference>
<name>T0QXG7_SAPDV</name>
<dbReference type="OrthoDB" id="78681at2759"/>
<accession>T0QXG7</accession>
<evidence type="ECO:0000313" key="2">
    <source>
        <dbReference type="EMBL" id="EQC39371.1"/>
    </source>
</evidence>
<dbReference type="Proteomes" id="UP000030762">
    <property type="component" value="Unassembled WGS sequence"/>
</dbReference>
<feature type="region of interest" description="Disordered" evidence="1">
    <location>
        <begin position="1"/>
        <end position="57"/>
    </location>
</feature>
<evidence type="ECO:0000256" key="1">
    <source>
        <dbReference type="SAM" id="MobiDB-lite"/>
    </source>
</evidence>
<organism evidence="2 3">
    <name type="scientific">Saprolegnia diclina (strain VS20)</name>
    <dbReference type="NCBI Taxonomy" id="1156394"/>
    <lineage>
        <taxon>Eukaryota</taxon>
        <taxon>Sar</taxon>
        <taxon>Stramenopiles</taxon>
        <taxon>Oomycota</taxon>
        <taxon>Saprolegniomycetes</taxon>
        <taxon>Saprolegniales</taxon>
        <taxon>Saprolegniaceae</taxon>
        <taxon>Saprolegnia</taxon>
    </lineage>
</organism>
<sequence>MGPPILQGHVPSQAMRRLPSRRGSSNAAWVPENDDDTATTRSSYPAPHIVESTDEPSAVSPASIVTLLHAAYTHPMEHLGVVCVLCLCVVGFVMSTKAQSVAPVASDAGLADLQQHSVLSLLVHEVQSLRTEVGHLRSLLLERRHEP</sequence>
<reference evidence="2 3" key="1">
    <citation type="submission" date="2012-04" db="EMBL/GenBank/DDBJ databases">
        <title>The Genome Sequence of Saprolegnia declina VS20.</title>
        <authorList>
            <consortium name="The Broad Institute Genome Sequencing Platform"/>
            <person name="Russ C."/>
            <person name="Nusbaum C."/>
            <person name="Tyler B."/>
            <person name="van West P."/>
            <person name="Dieguez-Uribeondo J."/>
            <person name="de Bruijn I."/>
            <person name="Tripathy S."/>
            <person name="Jiang R."/>
            <person name="Young S.K."/>
            <person name="Zeng Q."/>
            <person name="Gargeya S."/>
            <person name="Fitzgerald M."/>
            <person name="Haas B."/>
            <person name="Abouelleil A."/>
            <person name="Alvarado L."/>
            <person name="Arachchi H.M."/>
            <person name="Berlin A."/>
            <person name="Chapman S.B."/>
            <person name="Goldberg J."/>
            <person name="Griggs A."/>
            <person name="Gujja S."/>
            <person name="Hansen M."/>
            <person name="Howarth C."/>
            <person name="Imamovic A."/>
            <person name="Larimer J."/>
            <person name="McCowen C."/>
            <person name="Montmayeur A."/>
            <person name="Murphy C."/>
            <person name="Neiman D."/>
            <person name="Pearson M."/>
            <person name="Priest M."/>
            <person name="Roberts A."/>
            <person name="Saif S."/>
            <person name="Shea T."/>
            <person name="Sisk P."/>
            <person name="Sykes S."/>
            <person name="Wortman J."/>
            <person name="Nusbaum C."/>
            <person name="Birren B."/>
        </authorList>
    </citation>
    <scope>NUCLEOTIDE SEQUENCE [LARGE SCALE GENOMIC DNA]</scope>
    <source>
        <strain evidence="2 3">VS20</strain>
    </source>
</reference>